<organism evidence="1 2">
    <name type="scientific">Desulfamplus magnetovallimortis</name>
    <dbReference type="NCBI Taxonomy" id="1246637"/>
    <lineage>
        <taxon>Bacteria</taxon>
        <taxon>Pseudomonadati</taxon>
        <taxon>Thermodesulfobacteriota</taxon>
        <taxon>Desulfobacteria</taxon>
        <taxon>Desulfobacterales</taxon>
        <taxon>Desulfobacteraceae</taxon>
        <taxon>Desulfamplus</taxon>
    </lineage>
</organism>
<gene>
    <name evidence="1" type="ORF">MTBBW1_1270004</name>
</gene>
<proteinExistence type="predicted"/>
<dbReference type="Proteomes" id="UP000191931">
    <property type="component" value="Unassembled WGS sequence"/>
</dbReference>
<accession>A0A1W1H6T9</accession>
<evidence type="ECO:0000313" key="1">
    <source>
        <dbReference type="EMBL" id="SLM28154.1"/>
    </source>
</evidence>
<dbReference type="STRING" id="1246637.MTBBW1_1270004"/>
<evidence type="ECO:0000313" key="2">
    <source>
        <dbReference type="Proteomes" id="UP000191931"/>
    </source>
</evidence>
<sequence length="65" mass="7350">MCLLITQIRNFIAFLHLRNLSEPGGVTKIKRMFRINIILPSPVNLGTPDSESVDTTHRIIGVDFE</sequence>
<dbReference type="EMBL" id="FWEV01000032">
    <property type="protein sequence ID" value="SLM28154.1"/>
    <property type="molecule type" value="Genomic_DNA"/>
</dbReference>
<protein>
    <submittedName>
        <fullName evidence="1">Uncharacterized protein</fullName>
    </submittedName>
</protein>
<reference evidence="1 2" key="1">
    <citation type="submission" date="2017-03" db="EMBL/GenBank/DDBJ databases">
        <authorList>
            <person name="Afonso C.L."/>
            <person name="Miller P.J."/>
            <person name="Scott M.A."/>
            <person name="Spackman E."/>
            <person name="Goraichik I."/>
            <person name="Dimitrov K.M."/>
            <person name="Suarez D.L."/>
            <person name="Swayne D.E."/>
        </authorList>
    </citation>
    <scope>NUCLEOTIDE SEQUENCE [LARGE SCALE GENOMIC DNA]</scope>
    <source>
        <strain evidence="1">PRJEB14757</strain>
    </source>
</reference>
<keyword evidence="2" id="KW-1185">Reference proteome</keyword>
<dbReference type="AlphaFoldDB" id="A0A1W1H6T9"/>
<name>A0A1W1H6T9_9BACT</name>